<keyword evidence="3" id="KW-1185">Reference proteome</keyword>
<accession>A0AAE2CCU3</accession>
<sequence length="131" mass="15327">MYFRVLLFLSILLSPYLIHKINGGGLKDEISTTVDFNVANSMEEAAGGEGGTRVGQGWGGGVVVVTAAVGGGGGSDGNGGWVGMGTRRKWRWRWWWWWWWWRRRRRRRRRRQRTQMIKKIRIQTRFKLNYI</sequence>
<dbReference type="Proteomes" id="UP001293254">
    <property type="component" value="Unassembled WGS sequence"/>
</dbReference>
<gene>
    <name evidence="2" type="ORF">Salat_2562100</name>
</gene>
<evidence type="ECO:0008006" key="4">
    <source>
        <dbReference type="Google" id="ProtNLM"/>
    </source>
</evidence>
<evidence type="ECO:0000313" key="3">
    <source>
        <dbReference type="Proteomes" id="UP001293254"/>
    </source>
</evidence>
<proteinExistence type="predicted"/>
<dbReference type="EMBL" id="JACGWO010000010">
    <property type="protein sequence ID" value="KAK4417365.1"/>
    <property type="molecule type" value="Genomic_DNA"/>
</dbReference>
<reference evidence="2" key="2">
    <citation type="journal article" date="2024" name="Plant">
        <title>Genomic evolution and insights into agronomic trait innovations of Sesamum species.</title>
        <authorList>
            <person name="Miao H."/>
            <person name="Wang L."/>
            <person name="Qu L."/>
            <person name="Liu H."/>
            <person name="Sun Y."/>
            <person name="Le M."/>
            <person name="Wang Q."/>
            <person name="Wei S."/>
            <person name="Zheng Y."/>
            <person name="Lin W."/>
            <person name="Duan Y."/>
            <person name="Cao H."/>
            <person name="Xiong S."/>
            <person name="Wang X."/>
            <person name="Wei L."/>
            <person name="Li C."/>
            <person name="Ma Q."/>
            <person name="Ju M."/>
            <person name="Zhao R."/>
            <person name="Li G."/>
            <person name="Mu C."/>
            <person name="Tian Q."/>
            <person name="Mei H."/>
            <person name="Zhang T."/>
            <person name="Gao T."/>
            <person name="Zhang H."/>
        </authorList>
    </citation>
    <scope>NUCLEOTIDE SEQUENCE</scope>
    <source>
        <strain evidence="2">3651</strain>
    </source>
</reference>
<evidence type="ECO:0000313" key="2">
    <source>
        <dbReference type="EMBL" id="KAK4417365.1"/>
    </source>
</evidence>
<evidence type="ECO:0000256" key="1">
    <source>
        <dbReference type="SAM" id="SignalP"/>
    </source>
</evidence>
<keyword evidence="1" id="KW-0732">Signal</keyword>
<comment type="caution">
    <text evidence="2">The sequence shown here is derived from an EMBL/GenBank/DDBJ whole genome shotgun (WGS) entry which is preliminary data.</text>
</comment>
<dbReference type="AlphaFoldDB" id="A0AAE2CCU3"/>
<name>A0AAE2CCU3_9LAMI</name>
<protein>
    <recommendedName>
        <fullName evidence="4">Glycine-rich protein</fullName>
    </recommendedName>
</protein>
<organism evidence="2 3">
    <name type="scientific">Sesamum alatum</name>
    <dbReference type="NCBI Taxonomy" id="300844"/>
    <lineage>
        <taxon>Eukaryota</taxon>
        <taxon>Viridiplantae</taxon>
        <taxon>Streptophyta</taxon>
        <taxon>Embryophyta</taxon>
        <taxon>Tracheophyta</taxon>
        <taxon>Spermatophyta</taxon>
        <taxon>Magnoliopsida</taxon>
        <taxon>eudicotyledons</taxon>
        <taxon>Gunneridae</taxon>
        <taxon>Pentapetalae</taxon>
        <taxon>asterids</taxon>
        <taxon>lamiids</taxon>
        <taxon>Lamiales</taxon>
        <taxon>Pedaliaceae</taxon>
        <taxon>Sesamum</taxon>
    </lineage>
</organism>
<reference evidence="2" key="1">
    <citation type="submission" date="2020-06" db="EMBL/GenBank/DDBJ databases">
        <authorList>
            <person name="Li T."/>
            <person name="Hu X."/>
            <person name="Zhang T."/>
            <person name="Song X."/>
            <person name="Zhang H."/>
            <person name="Dai N."/>
            <person name="Sheng W."/>
            <person name="Hou X."/>
            <person name="Wei L."/>
        </authorList>
    </citation>
    <scope>NUCLEOTIDE SEQUENCE</scope>
    <source>
        <strain evidence="2">3651</strain>
        <tissue evidence="2">Leaf</tissue>
    </source>
</reference>
<feature type="chain" id="PRO_5041901659" description="Glycine-rich protein" evidence="1">
    <location>
        <begin position="24"/>
        <end position="131"/>
    </location>
</feature>
<feature type="signal peptide" evidence="1">
    <location>
        <begin position="1"/>
        <end position="23"/>
    </location>
</feature>